<dbReference type="AlphaFoldDB" id="A0A250X8T2"/>
<feature type="compositionally biased region" description="Basic and acidic residues" evidence="1">
    <location>
        <begin position="108"/>
        <end position="120"/>
    </location>
</feature>
<proteinExistence type="predicted"/>
<name>A0A250X8T2_9CHLO</name>
<gene>
    <name evidence="2" type="ORF">CEUSTIGMA_g6908.t1</name>
</gene>
<keyword evidence="3" id="KW-1185">Reference proteome</keyword>
<evidence type="ECO:0000313" key="2">
    <source>
        <dbReference type="EMBL" id="GAX79467.1"/>
    </source>
</evidence>
<organism evidence="2 3">
    <name type="scientific">Chlamydomonas eustigma</name>
    <dbReference type="NCBI Taxonomy" id="1157962"/>
    <lineage>
        <taxon>Eukaryota</taxon>
        <taxon>Viridiplantae</taxon>
        <taxon>Chlorophyta</taxon>
        <taxon>core chlorophytes</taxon>
        <taxon>Chlorophyceae</taxon>
        <taxon>CS clade</taxon>
        <taxon>Chlamydomonadales</taxon>
        <taxon>Chlamydomonadaceae</taxon>
        <taxon>Chlamydomonas</taxon>
    </lineage>
</organism>
<sequence length="948" mass="103068">MKKVDYKNATIENKCSFLPQRPSLLPTNSLGALLLDFRASLKSLGLEGQDLASANDFEKVLAQLSSADAQALNKDLEDIAPNLFAYFSRDESAQRGLVGNGSVVDPKTASEKAPDGDRIDMGAPDFEEADDASFWQARYTELFASYQQITQQLLKLNETVSSLKAQLSASHQSQADLEDPGGKETLELTLGDKKRSGSMMSSGPSPASSTPSPSQQRSFMAGWRLGITQGLKFPGHKLTQTVVTSPDPLTTPYPLPLPPLKIPSKPNLIDNFPAHHLDQEYPCKSPPSTGDQHRERAERSTSMKQYVNHHFARQNLAPISEMLPRLLLPQNSELLAAVAESRLRKAGKTPSQPWGGVFKNNSLPSRLHTSGEQRPCESALGKKQLGRTTMKNNRPRVELSMKNILPEFGEGPLPSPFANQQEGLLRSIGSFPELHVSQPDDCIQGHDGHPSKPDASSALTVCAETQGVQNSGPRVETERHADAPTTCAASDAVGAMNAPTATPGGNMTIQMSSRLSLPVLQILKLLRQVAGGIHLEADDGVDEKDAVARPSPQSWDSKMLGSEGVVASHHHVLNKEGASDKMVGCSTPFCDEHFATAAATGMNLSPMKQPITPFSAKLKSKAQYHDLVGLSHYVGAKRAPDHDRYLSSPRLDDSPWRRPSNNHDGMQQRSIGVDEEGDFSQVSMRRHRSPHIEVHQQHLEPQLKHKRQQSLSVPSDAQNQWPASWSPNTDRAKDSRSRMDLDVVTTDSSSSSLDLRGASRPGPDQTMPSHSQDQGAGVRYKATGSRLEFTAPQQPTSSGGSSGPAHRFKDRKPHKGERALLYKSPSGTSRPPHPHMMYMSHMPPMSHASAGYYPVPTSGYNGLPPLPPGWSSLPHMMAYPPDSAGFSGMPPHFMEVSGNSSKRKKQKLVSGSNLPGLPFGSPMTLPAPYNMLGYPPMPYHGKVKKPKS</sequence>
<evidence type="ECO:0000256" key="1">
    <source>
        <dbReference type="SAM" id="MobiDB-lite"/>
    </source>
</evidence>
<feature type="compositionally biased region" description="Basic and acidic residues" evidence="1">
    <location>
        <begin position="640"/>
        <end position="656"/>
    </location>
</feature>
<feature type="region of interest" description="Disordered" evidence="1">
    <location>
        <begin position="640"/>
        <end position="833"/>
    </location>
</feature>
<feature type="compositionally biased region" description="Basic and acidic residues" evidence="1">
    <location>
        <begin position="690"/>
        <end position="703"/>
    </location>
</feature>
<feature type="compositionally biased region" description="Low complexity" evidence="1">
    <location>
        <begin position="197"/>
        <end position="217"/>
    </location>
</feature>
<evidence type="ECO:0000313" key="3">
    <source>
        <dbReference type="Proteomes" id="UP000232323"/>
    </source>
</evidence>
<feature type="compositionally biased region" description="Polar residues" evidence="1">
    <location>
        <begin position="709"/>
        <end position="729"/>
    </location>
</feature>
<dbReference type="EMBL" id="BEGY01000042">
    <property type="protein sequence ID" value="GAX79467.1"/>
    <property type="molecule type" value="Genomic_DNA"/>
</dbReference>
<feature type="compositionally biased region" description="Basic and acidic residues" evidence="1">
    <location>
        <begin position="730"/>
        <end position="741"/>
    </location>
</feature>
<feature type="region of interest" description="Disordered" evidence="1">
    <location>
        <begin position="97"/>
        <end position="120"/>
    </location>
</feature>
<feature type="compositionally biased region" description="Basic residues" evidence="1">
    <location>
        <begin position="806"/>
        <end position="815"/>
    </location>
</feature>
<comment type="caution">
    <text evidence="2">The sequence shown here is derived from an EMBL/GenBank/DDBJ whole genome shotgun (WGS) entry which is preliminary data.</text>
</comment>
<feature type="region of interest" description="Disordered" evidence="1">
    <location>
        <begin position="191"/>
        <end position="217"/>
    </location>
</feature>
<reference evidence="2 3" key="1">
    <citation type="submission" date="2017-08" db="EMBL/GenBank/DDBJ databases">
        <title>Acidophilic green algal genome provides insights into adaptation to an acidic environment.</title>
        <authorList>
            <person name="Hirooka S."/>
            <person name="Hirose Y."/>
            <person name="Kanesaki Y."/>
            <person name="Higuchi S."/>
            <person name="Fujiwara T."/>
            <person name="Onuma R."/>
            <person name="Era A."/>
            <person name="Ohbayashi R."/>
            <person name="Uzuka A."/>
            <person name="Nozaki H."/>
            <person name="Yoshikawa H."/>
            <person name="Miyagishima S.Y."/>
        </authorList>
    </citation>
    <scope>NUCLEOTIDE SEQUENCE [LARGE SCALE GENOMIC DNA]</scope>
    <source>
        <strain evidence="2 3">NIES-2499</strain>
    </source>
</reference>
<accession>A0A250X8T2</accession>
<protein>
    <submittedName>
        <fullName evidence="2">Uncharacterized protein</fullName>
    </submittedName>
</protein>
<dbReference type="Proteomes" id="UP000232323">
    <property type="component" value="Unassembled WGS sequence"/>
</dbReference>
<feature type="compositionally biased region" description="Low complexity" evidence="1">
    <location>
        <begin position="742"/>
        <end position="755"/>
    </location>
</feature>